<reference evidence="11" key="1">
    <citation type="submission" date="2022-03" db="EMBL/GenBank/DDBJ databases">
        <authorList>
            <person name="Martin C."/>
        </authorList>
    </citation>
    <scope>NUCLEOTIDE SEQUENCE</scope>
</reference>
<keyword evidence="3" id="KW-1133">Transmembrane helix</keyword>
<dbReference type="GO" id="GO:0038039">
    <property type="term" value="C:G protein-coupled receptor heterodimeric complex"/>
    <property type="evidence" value="ECO:0007669"/>
    <property type="project" value="TreeGrafter"/>
</dbReference>
<evidence type="ECO:0000256" key="1">
    <source>
        <dbReference type="ARBA" id="ARBA00004370"/>
    </source>
</evidence>
<keyword evidence="8" id="KW-0807">Transducer</keyword>
<dbReference type="Gene3D" id="3.40.50.2300">
    <property type="match status" value="2"/>
</dbReference>
<protein>
    <recommendedName>
        <fullName evidence="10">Receptor ligand binding region domain-containing protein</fullName>
    </recommendedName>
</protein>
<keyword evidence="9" id="KW-0732">Signal</keyword>
<comment type="subcellular location">
    <subcellularLocation>
        <location evidence="1">Membrane</location>
    </subcellularLocation>
</comment>
<evidence type="ECO:0000259" key="10">
    <source>
        <dbReference type="Pfam" id="PF01094"/>
    </source>
</evidence>
<keyword evidence="5" id="KW-0472">Membrane</keyword>
<dbReference type="InterPro" id="IPR001828">
    <property type="entry name" value="ANF_lig-bd_rcpt"/>
</dbReference>
<dbReference type="InterPro" id="IPR002455">
    <property type="entry name" value="GPCR3_GABA-B"/>
</dbReference>
<evidence type="ECO:0000256" key="8">
    <source>
        <dbReference type="ARBA" id="ARBA00023224"/>
    </source>
</evidence>
<comment type="caution">
    <text evidence="11">The sequence shown here is derived from an EMBL/GenBank/DDBJ whole genome shotgun (WGS) entry which is preliminary data.</text>
</comment>
<feature type="domain" description="Receptor ligand binding region" evidence="10">
    <location>
        <begin position="92"/>
        <end position="442"/>
    </location>
</feature>
<evidence type="ECO:0000256" key="3">
    <source>
        <dbReference type="ARBA" id="ARBA00022989"/>
    </source>
</evidence>
<name>A0A8S4PQS3_OWEFU</name>
<dbReference type="SUPFAM" id="SSF53822">
    <property type="entry name" value="Periplasmic binding protein-like I"/>
    <property type="match status" value="1"/>
</dbReference>
<proteinExistence type="predicted"/>
<keyword evidence="6" id="KW-0675">Receptor</keyword>
<sequence>MFLIRSSIVFVISIIALSIADRGSDNQSKKINRELRKYKLADISEEISSLRNEVRGLMEKVCLKPAEEIFIGNLIHSITSSWTTRCKFAVQAGKDVNADPTILPGYDFVVDDCYNTSGTSTLTSSIEDIDRFVAYYNKIKEQAIPFIIHGKSVVPDLRTFCAAKGCISVANWAASVETLEAPLSTDSLNDVLIIGRTIVKIVERYGWKYVGLFYPDREHQKGKFIEQLKTNLEANGVEVDAFETYGVADIDWAAIKQRDLRIFVADVSRSAQPKFLCELYKYNLTGEKYILMHKSNPTLNYFTEDQMANANCTREQIDEAREGALQLTLLPENYFEGGNVNLTEPKHYRSGKSYVDILSDIGEEVPPKKPFVFAGGAYDAVWAFALALKATFQEEGVVPGEANAFLRTMDGIEKLYANLMKVDFDGVTGPYTYNANGLRNYYVNVGTMRGDGVTIRGVGKYDAKTDVLSPFNESLIWQFKGGKPISDGRNYTSHETGDN</sequence>
<dbReference type="Pfam" id="PF01094">
    <property type="entry name" value="ANF_receptor"/>
    <property type="match status" value="1"/>
</dbReference>
<dbReference type="PANTHER" id="PTHR10519">
    <property type="entry name" value="GABA-B RECEPTOR"/>
    <property type="match status" value="1"/>
</dbReference>
<evidence type="ECO:0000313" key="11">
    <source>
        <dbReference type="EMBL" id="CAH1794059.1"/>
    </source>
</evidence>
<dbReference type="GO" id="GO:0007214">
    <property type="term" value="P:gamma-aminobutyric acid signaling pathway"/>
    <property type="evidence" value="ECO:0007669"/>
    <property type="project" value="TreeGrafter"/>
</dbReference>
<evidence type="ECO:0000256" key="2">
    <source>
        <dbReference type="ARBA" id="ARBA00022692"/>
    </source>
</evidence>
<keyword evidence="7" id="KW-0325">Glycoprotein</keyword>
<keyword evidence="12" id="KW-1185">Reference proteome</keyword>
<keyword evidence="2" id="KW-0812">Transmembrane</keyword>
<evidence type="ECO:0000256" key="4">
    <source>
        <dbReference type="ARBA" id="ARBA00023040"/>
    </source>
</evidence>
<dbReference type="EMBL" id="CAIIXF020000009">
    <property type="protein sequence ID" value="CAH1794059.1"/>
    <property type="molecule type" value="Genomic_DNA"/>
</dbReference>
<gene>
    <name evidence="11" type="ORF">OFUS_LOCUS18826</name>
</gene>
<dbReference type="GO" id="GO:0004965">
    <property type="term" value="F:G protein-coupled GABA receptor activity"/>
    <property type="evidence" value="ECO:0007669"/>
    <property type="project" value="InterPro"/>
</dbReference>
<accession>A0A8S4PQS3</accession>
<evidence type="ECO:0000256" key="7">
    <source>
        <dbReference type="ARBA" id="ARBA00023180"/>
    </source>
</evidence>
<keyword evidence="4" id="KW-0297">G-protein coupled receptor</keyword>
<feature type="signal peptide" evidence="9">
    <location>
        <begin position="1"/>
        <end position="20"/>
    </location>
</feature>
<evidence type="ECO:0000256" key="9">
    <source>
        <dbReference type="SAM" id="SignalP"/>
    </source>
</evidence>
<evidence type="ECO:0000256" key="5">
    <source>
        <dbReference type="ARBA" id="ARBA00023136"/>
    </source>
</evidence>
<dbReference type="AlphaFoldDB" id="A0A8S4PQS3"/>
<feature type="chain" id="PRO_5035740173" description="Receptor ligand binding region domain-containing protein" evidence="9">
    <location>
        <begin position="21"/>
        <end position="499"/>
    </location>
</feature>
<evidence type="ECO:0000256" key="6">
    <source>
        <dbReference type="ARBA" id="ARBA00023170"/>
    </source>
</evidence>
<organism evidence="11 12">
    <name type="scientific">Owenia fusiformis</name>
    <name type="common">Polychaete worm</name>
    <dbReference type="NCBI Taxonomy" id="6347"/>
    <lineage>
        <taxon>Eukaryota</taxon>
        <taxon>Metazoa</taxon>
        <taxon>Spiralia</taxon>
        <taxon>Lophotrochozoa</taxon>
        <taxon>Annelida</taxon>
        <taxon>Polychaeta</taxon>
        <taxon>Sedentaria</taxon>
        <taxon>Canalipalpata</taxon>
        <taxon>Sabellida</taxon>
        <taxon>Oweniida</taxon>
        <taxon>Oweniidae</taxon>
        <taxon>Owenia</taxon>
    </lineage>
</organism>
<dbReference type="InterPro" id="IPR028082">
    <property type="entry name" value="Peripla_BP_I"/>
</dbReference>
<dbReference type="PANTHER" id="PTHR10519:SF20">
    <property type="entry name" value="G-PROTEIN COUPLED RECEPTOR 156-RELATED"/>
    <property type="match status" value="1"/>
</dbReference>
<dbReference type="Proteomes" id="UP000749559">
    <property type="component" value="Unassembled WGS sequence"/>
</dbReference>
<evidence type="ECO:0000313" key="12">
    <source>
        <dbReference type="Proteomes" id="UP000749559"/>
    </source>
</evidence>